<dbReference type="GO" id="GO:0008168">
    <property type="term" value="F:methyltransferase activity"/>
    <property type="evidence" value="ECO:0007669"/>
    <property type="project" value="UniProtKB-KW"/>
</dbReference>
<dbReference type="EMBL" id="QZXA01000001">
    <property type="protein sequence ID" value="RJT37780.1"/>
    <property type="molecule type" value="Genomic_DNA"/>
</dbReference>
<dbReference type="Proteomes" id="UP000275530">
    <property type="component" value="Unassembled WGS sequence"/>
</dbReference>
<dbReference type="Gene3D" id="3.40.50.150">
    <property type="entry name" value="Vaccinia Virus protein VP39"/>
    <property type="match status" value="1"/>
</dbReference>
<keyword evidence="1" id="KW-0808">Transferase</keyword>
<evidence type="ECO:0000313" key="2">
    <source>
        <dbReference type="Proteomes" id="UP000275530"/>
    </source>
</evidence>
<organism evidence="1 2">
    <name type="scientific">Mesorhizobium jarvisii</name>
    <dbReference type="NCBI Taxonomy" id="1777867"/>
    <lineage>
        <taxon>Bacteria</taxon>
        <taxon>Pseudomonadati</taxon>
        <taxon>Pseudomonadota</taxon>
        <taxon>Alphaproteobacteria</taxon>
        <taxon>Hyphomicrobiales</taxon>
        <taxon>Phyllobacteriaceae</taxon>
        <taxon>Mesorhizobium</taxon>
    </lineage>
</organism>
<dbReference type="SUPFAM" id="SSF53335">
    <property type="entry name" value="S-adenosyl-L-methionine-dependent methyltransferases"/>
    <property type="match status" value="1"/>
</dbReference>
<dbReference type="GO" id="GO:0032259">
    <property type="term" value="P:methylation"/>
    <property type="evidence" value="ECO:0007669"/>
    <property type="project" value="UniProtKB-KW"/>
</dbReference>
<accession>A0A6M7TLW9</accession>
<reference evidence="1 2" key="1">
    <citation type="submission" date="2018-09" db="EMBL/GenBank/DDBJ databases">
        <title>Mesorhizobium carmichaelinearum sp. nov. isolated from Carmichaelinea spp. root nodules in New Zealand.</title>
        <authorList>
            <person name="De Meyer S.E."/>
        </authorList>
    </citation>
    <scope>NUCLEOTIDE SEQUENCE [LARGE SCALE GENOMIC DNA]</scope>
    <source>
        <strain evidence="1 2">LMG 28313</strain>
    </source>
</reference>
<proteinExistence type="predicted"/>
<evidence type="ECO:0000313" key="1">
    <source>
        <dbReference type="EMBL" id="RJT37780.1"/>
    </source>
</evidence>
<dbReference type="Pfam" id="PF13649">
    <property type="entry name" value="Methyltransf_25"/>
    <property type="match status" value="1"/>
</dbReference>
<comment type="caution">
    <text evidence="1">The sequence shown here is derived from an EMBL/GenBank/DDBJ whole genome shotgun (WGS) entry which is preliminary data.</text>
</comment>
<protein>
    <submittedName>
        <fullName evidence="1">Methyltransferase domain-containing protein</fullName>
    </submittedName>
</protein>
<dbReference type="InterPro" id="IPR029063">
    <property type="entry name" value="SAM-dependent_MTases_sf"/>
</dbReference>
<keyword evidence="2" id="KW-1185">Reference proteome</keyword>
<name>A0A6M7TLW9_9HYPH</name>
<dbReference type="AlphaFoldDB" id="A0A6M7TLW9"/>
<dbReference type="InterPro" id="IPR041698">
    <property type="entry name" value="Methyltransf_25"/>
</dbReference>
<sequence length="207" mass="23068">MNDTPVAYDNVPGNYYDKYNTRNPVARYLMDGFLSSFDALTAETGVRNAYEVGCGEGNLSIRLHDRGWNVRGSDLEGVSVSQANEQCVKRGIAPLFETRSLFELTPQANSAELVICCEVLEHVPNTQQALSVLKSLGKPYLLVSVPREPIWRVLNVARGKYVTQFGNTPGHINHWSSASFIDLLSKTLKVVKVSKPFPWTMVLCRCD</sequence>
<dbReference type="CDD" id="cd02440">
    <property type="entry name" value="AdoMet_MTases"/>
    <property type="match status" value="1"/>
</dbReference>
<keyword evidence="1" id="KW-0489">Methyltransferase</keyword>
<gene>
    <name evidence="1" type="ORF">D3242_00540</name>
</gene>
<dbReference type="RefSeq" id="WP_038645467.1">
    <property type="nucleotide sequence ID" value="NZ_CP033507.1"/>
</dbReference>